<name>A0ACC1J524_9FUNG</name>
<dbReference type="Proteomes" id="UP001150603">
    <property type="component" value="Unassembled WGS sequence"/>
</dbReference>
<protein>
    <submittedName>
        <fullName evidence="1">Uncharacterized protein</fullName>
    </submittedName>
</protein>
<keyword evidence="2" id="KW-1185">Reference proteome</keyword>
<dbReference type="EMBL" id="JANBPW010003423">
    <property type="protein sequence ID" value="KAJ1937708.1"/>
    <property type="molecule type" value="Genomic_DNA"/>
</dbReference>
<organism evidence="1 2">
    <name type="scientific">Linderina macrospora</name>
    <dbReference type="NCBI Taxonomy" id="4868"/>
    <lineage>
        <taxon>Eukaryota</taxon>
        <taxon>Fungi</taxon>
        <taxon>Fungi incertae sedis</taxon>
        <taxon>Zoopagomycota</taxon>
        <taxon>Kickxellomycotina</taxon>
        <taxon>Kickxellomycetes</taxon>
        <taxon>Kickxellales</taxon>
        <taxon>Kickxellaceae</taxon>
        <taxon>Linderina</taxon>
    </lineage>
</organism>
<comment type="caution">
    <text evidence="1">The sequence shown here is derived from an EMBL/GenBank/DDBJ whole genome shotgun (WGS) entry which is preliminary data.</text>
</comment>
<evidence type="ECO:0000313" key="2">
    <source>
        <dbReference type="Proteomes" id="UP001150603"/>
    </source>
</evidence>
<reference evidence="1" key="1">
    <citation type="submission" date="2022-07" db="EMBL/GenBank/DDBJ databases">
        <title>Phylogenomic reconstructions and comparative analyses of Kickxellomycotina fungi.</title>
        <authorList>
            <person name="Reynolds N.K."/>
            <person name="Stajich J.E."/>
            <person name="Barry K."/>
            <person name="Grigoriev I.V."/>
            <person name="Crous P."/>
            <person name="Smith M.E."/>
        </authorList>
    </citation>
    <scope>NUCLEOTIDE SEQUENCE</scope>
    <source>
        <strain evidence="1">NRRL 5244</strain>
    </source>
</reference>
<gene>
    <name evidence="1" type="ORF">FBU59_004672</name>
</gene>
<accession>A0ACC1J524</accession>
<evidence type="ECO:0000313" key="1">
    <source>
        <dbReference type="EMBL" id="KAJ1937708.1"/>
    </source>
</evidence>
<proteinExistence type="predicted"/>
<sequence length="128" mass="15228">MAASEDYYDILECAPHTTQADIHTNYRRLAKHHHPDKTTQSSQWESIRAAYEVLGNEKLRAQYNRWRASKLPISFEKYQSTVQAHAVHWNFSNQRAIQGPKASTEGWWKMRERGNQVDVYERFRNYEI</sequence>